<accession>A0ABS9QKK7</accession>
<sequence length="82" mass="9209">MGDSVKPLNMDQPAELSFSEKGNAALSLTDIIRFEHLSTALIFAVRTMHSSHRPNCRITTQSGNIYRWGDIPALYDTVKLMQ</sequence>
<comment type="caution">
    <text evidence="1">The sequence shown here is derived from an EMBL/GenBank/DDBJ whole genome shotgun (WGS) entry which is preliminary data.</text>
</comment>
<dbReference type="EMBL" id="JAKREW010000032">
    <property type="protein sequence ID" value="MCG7507970.1"/>
    <property type="molecule type" value="Genomic_DNA"/>
</dbReference>
<dbReference type="RefSeq" id="WP_239369489.1">
    <property type="nucleotide sequence ID" value="NZ_JAKREW010000032.1"/>
</dbReference>
<proteinExistence type="predicted"/>
<keyword evidence="2" id="KW-1185">Reference proteome</keyword>
<dbReference type="Proteomes" id="UP001201701">
    <property type="component" value="Unassembled WGS sequence"/>
</dbReference>
<reference evidence="1 2" key="1">
    <citation type="submission" date="2022-02" db="EMBL/GenBank/DDBJ databases">
        <title>Draft genome sequence of Mezorhizobium retamae strain IRAMC:0171 isolated from Retama raetam nodules.</title>
        <authorList>
            <person name="Bengaied R."/>
            <person name="Sbissi I."/>
            <person name="Huber K."/>
            <person name="Ghodbane F."/>
            <person name="Nouioui I."/>
            <person name="Tarhouni M."/>
            <person name="Gtari M."/>
        </authorList>
    </citation>
    <scope>NUCLEOTIDE SEQUENCE [LARGE SCALE GENOMIC DNA]</scope>
    <source>
        <strain evidence="1 2">IRAMC:0171</strain>
    </source>
</reference>
<name>A0ABS9QKK7_9HYPH</name>
<evidence type="ECO:0000313" key="1">
    <source>
        <dbReference type="EMBL" id="MCG7507970.1"/>
    </source>
</evidence>
<protein>
    <submittedName>
        <fullName evidence="1">Uncharacterized protein</fullName>
    </submittedName>
</protein>
<evidence type="ECO:0000313" key="2">
    <source>
        <dbReference type="Proteomes" id="UP001201701"/>
    </source>
</evidence>
<gene>
    <name evidence="1" type="ORF">L4923_23295</name>
</gene>
<organism evidence="1 2">
    <name type="scientific">Mesorhizobium retamae</name>
    <dbReference type="NCBI Taxonomy" id="2912854"/>
    <lineage>
        <taxon>Bacteria</taxon>
        <taxon>Pseudomonadati</taxon>
        <taxon>Pseudomonadota</taxon>
        <taxon>Alphaproteobacteria</taxon>
        <taxon>Hyphomicrobiales</taxon>
        <taxon>Phyllobacteriaceae</taxon>
        <taxon>Mesorhizobium</taxon>
    </lineage>
</organism>